<feature type="transmembrane region" description="Helical" evidence="2">
    <location>
        <begin position="148"/>
        <end position="170"/>
    </location>
</feature>
<feature type="region of interest" description="Disordered" evidence="1">
    <location>
        <begin position="106"/>
        <end position="132"/>
    </location>
</feature>
<evidence type="ECO:0000256" key="2">
    <source>
        <dbReference type="SAM" id="Phobius"/>
    </source>
</evidence>
<name>A0A073K3I3_9BACI</name>
<evidence type="ECO:0000313" key="4">
    <source>
        <dbReference type="Proteomes" id="UP000027778"/>
    </source>
</evidence>
<dbReference type="AlphaFoldDB" id="A0A073K3I3"/>
<keyword evidence="2" id="KW-0472">Membrane</keyword>
<protein>
    <recommendedName>
        <fullName evidence="5">Large polyvalent protein associated domain-containing protein</fullName>
    </recommendedName>
</protein>
<keyword evidence="2" id="KW-0812">Transmembrane</keyword>
<comment type="caution">
    <text evidence="3">The sequence shown here is derived from an EMBL/GenBank/DDBJ whole genome shotgun (WGS) entry which is preliminary data.</text>
</comment>
<dbReference type="EMBL" id="JOTM01000052">
    <property type="protein sequence ID" value="KEK21864.1"/>
    <property type="molecule type" value="Genomic_DNA"/>
</dbReference>
<dbReference type="OrthoDB" id="2988252at2"/>
<evidence type="ECO:0000256" key="1">
    <source>
        <dbReference type="SAM" id="MobiDB-lite"/>
    </source>
</evidence>
<dbReference type="Proteomes" id="UP000027778">
    <property type="component" value="Unassembled WGS sequence"/>
</dbReference>
<organism evidence="3 4">
    <name type="scientific">Bacillus gaemokensis</name>
    <dbReference type="NCBI Taxonomy" id="574375"/>
    <lineage>
        <taxon>Bacteria</taxon>
        <taxon>Bacillati</taxon>
        <taxon>Bacillota</taxon>
        <taxon>Bacilli</taxon>
        <taxon>Bacillales</taxon>
        <taxon>Bacillaceae</taxon>
        <taxon>Bacillus</taxon>
        <taxon>Bacillus cereus group</taxon>
    </lineage>
</organism>
<dbReference type="eggNOG" id="ENOG5030AMK">
    <property type="taxonomic scope" value="Bacteria"/>
</dbReference>
<evidence type="ECO:0008006" key="5">
    <source>
        <dbReference type="Google" id="ProtNLM"/>
    </source>
</evidence>
<feature type="compositionally biased region" description="Basic and acidic residues" evidence="1">
    <location>
        <begin position="114"/>
        <end position="132"/>
    </location>
</feature>
<keyword evidence="4" id="KW-1185">Reference proteome</keyword>
<keyword evidence="2" id="KW-1133">Transmembrane helix</keyword>
<dbReference type="STRING" id="574375.AZF08_21940"/>
<dbReference type="RefSeq" id="WP_033678790.1">
    <property type="nucleotide sequence ID" value="NZ_JOTM01000052.1"/>
</dbReference>
<sequence>MFVIFKSNGTEMESGRQYPFQEAYTLTKQLERNFREIGRKEQVDFTLLDRDSNEIYNGTLSLGLGYADHIFDHISKKMNVMELAPEQEEQKKELLATLEREINDSPFDEEEKVEVEPPEKREESFHHPPQEVKKTIKPEKGNRKGLKIVASVIGSVVLIGAGAIFAFQLFSSKPVSSVNAGSENYVVKGLQKAAIQQYGDAAQQFDKINYADLDKDSQKAVLFTYLLNGKANKALKYEPKFAESVVAYYIGIDNMKKINEIDVKNDVIDFEKAALNKKYKDVIRLKGKVNMDGRREKLVAEAFVNQKKFDDCFTFAKTQGNKTLMKEVKELQKKDVEQSTLSEEEKKKKIEGIDKDLKEL</sequence>
<reference evidence="3 4" key="1">
    <citation type="submission" date="2014-06" db="EMBL/GenBank/DDBJ databases">
        <title>Draft genome sequence of Bacillus gaemokensis JCM 15801 (MCCC 1A00707).</title>
        <authorList>
            <person name="Lai Q."/>
            <person name="Liu Y."/>
            <person name="Shao Z."/>
        </authorList>
    </citation>
    <scope>NUCLEOTIDE SEQUENCE [LARGE SCALE GENOMIC DNA]</scope>
    <source>
        <strain evidence="3 4">JCM 15801</strain>
    </source>
</reference>
<evidence type="ECO:0000313" key="3">
    <source>
        <dbReference type="EMBL" id="KEK21864.1"/>
    </source>
</evidence>
<gene>
    <name evidence="3" type="ORF">BAGA_24665</name>
</gene>
<accession>A0A073K3I3</accession>
<proteinExistence type="predicted"/>